<feature type="domain" description="Histidine kinase" evidence="11">
    <location>
        <begin position="362"/>
        <end position="581"/>
    </location>
</feature>
<dbReference type="FunFam" id="3.30.565.10:FF:000006">
    <property type="entry name" value="Sensor histidine kinase WalK"/>
    <property type="match status" value="1"/>
</dbReference>
<dbReference type="SUPFAM" id="SSF158472">
    <property type="entry name" value="HAMP domain-like"/>
    <property type="match status" value="1"/>
</dbReference>
<accession>A0A8J6M5W7</accession>
<evidence type="ECO:0000256" key="2">
    <source>
        <dbReference type="ARBA" id="ARBA00004370"/>
    </source>
</evidence>
<dbReference type="Gene3D" id="1.10.8.500">
    <property type="entry name" value="HAMP domain in histidine kinase"/>
    <property type="match status" value="1"/>
</dbReference>
<keyword evidence="10" id="KW-1133">Transmembrane helix</keyword>
<dbReference type="EMBL" id="JACOPO010000002">
    <property type="protein sequence ID" value="MBC5722004.1"/>
    <property type="molecule type" value="Genomic_DNA"/>
</dbReference>
<name>A0A8J6M5W7_9FIRM</name>
<dbReference type="Gene3D" id="1.10.287.130">
    <property type="match status" value="1"/>
</dbReference>
<protein>
    <recommendedName>
        <fullName evidence="3">histidine kinase</fullName>
        <ecNumber evidence="3">2.7.13.3</ecNumber>
    </recommendedName>
</protein>
<dbReference type="InterPro" id="IPR050351">
    <property type="entry name" value="BphY/WalK/GraS-like"/>
</dbReference>
<keyword evidence="4" id="KW-0597">Phosphoprotein</keyword>
<dbReference type="GO" id="GO:0016036">
    <property type="term" value="P:cellular response to phosphate starvation"/>
    <property type="evidence" value="ECO:0007669"/>
    <property type="project" value="TreeGrafter"/>
</dbReference>
<dbReference type="Pfam" id="PF00672">
    <property type="entry name" value="HAMP"/>
    <property type="match status" value="1"/>
</dbReference>
<reference evidence="13" key="1">
    <citation type="submission" date="2020-08" db="EMBL/GenBank/DDBJ databases">
        <title>Genome public.</title>
        <authorList>
            <person name="Liu C."/>
            <person name="Sun Q."/>
        </authorList>
    </citation>
    <scope>NUCLEOTIDE SEQUENCE</scope>
    <source>
        <strain evidence="13">NSJ-23</strain>
    </source>
</reference>
<dbReference type="Proteomes" id="UP000628736">
    <property type="component" value="Unassembled WGS sequence"/>
</dbReference>
<dbReference type="InterPro" id="IPR005467">
    <property type="entry name" value="His_kinase_dom"/>
</dbReference>
<gene>
    <name evidence="13" type="ORF">H8S11_04135</name>
</gene>
<organism evidence="13 14">
    <name type="scientific">Flintibacter hominis</name>
    <dbReference type="NCBI Taxonomy" id="2763048"/>
    <lineage>
        <taxon>Bacteria</taxon>
        <taxon>Bacillati</taxon>
        <taxon>Bacillota</taxon>
        <taxon>Clostridia</taxon>
        <taxon>Eubacteriales</taxon>
        <taxon>Flintibacter</taxon>
    </lineage>
</organism>
<feature type="coiled-coil region" evidence="9">
    <location>
        <begin position="227"/>
        <end position="254"/>
    </location>
</feature>
<comment type="subcellular location">
    <subcellularLocation>
        <location evidence="2">Membrane</location>
    </subcellularLocation>
</comment>
<keyword evidence="14" id="KW-1185">Reference proteome</keyword>
<dbReference type="InterPro" id="IPR003594">
    <property type="entry name" value="HATPase_dom"/>
</dbReference>
<dbReference type="PANTHER" id="PTHR45453:SF1">
    <property type="entry name" value="PHOSPHATE REGULON SENSOR PROTEIN PHOR"/>
    <property type="match status" value="1"/>
</dbReference>
<keyword evidence="8 10" id="KW-0472">Membrane</keyword>
<dbReference type="PRINTS" id="PR00344">
    <property type="entry name" value="BCTRLSENSOR"/>
</dbReference>
<dbReference type="SMART" id="SM00387">
    <property type="entry name" value="HATPase_c"/>
    <property type="match status" value="1"/>
</dbReference>
<dbReference type="SMART" id="SM00304">
    <property type="entry name" value="HAMP"/>
    <property type="match status" value="1"/>
</dbReference>
<comment type="caution">
    <text evidence="13">The sequence shown here is derived from an EMBL/GenBank/DDBJ whole genome shotgun (WGS) entry which is preliminary data.</text>
</comment>
<dbReference type="Gene3D" id="3.30.565.10">
    <property type="entry name" value="Histidine kinase-like ATPase, C-terminal domain"/>
    <property type="match status" value="1"/>
</dbReference>
<keyword evidence="10" id="KW-0812">Transmembrane</keyword>
<dbReference type="SUPFAM" id="SSF55785">
    <property type="entry name" value="PYP-like sensor domain (PAS domain)"/>
    <property type="match status" value="1"/>
</dbReference>
<keyword evidence="9" id="KW-0175">Coiled coil</keyword>
<dbReference type="CDD" id="cd00075">
    <property type="entry name" value="HATPase"/>
    <property type="match status" value="1"/>
</dbReference>
<comment type="catalytic activity">
    <reaction evidence="1">
        <text>ATP + protein L-histidine = ADP + protein N-phospho-L-histidine.</text>
        <dbReference type="EC" id="2.7.13.3"/>
    </reaction>
</comment>
<evidence type="ECO:0000256" key="3">
    <source>
        <dbReference type="ARBA" id="ARBA00012438"/>
    </source>
</evidence>
<dbReference type="AlphaFoldDB" id="A0A8J6M5W7"/>
<evidence type="ECO:0000256" key="9">
    <source>
        <dbReference type="SAM" id="Coils"/>
    </source>
</evidence>
<dbReference type="InterPro" id="IPR035965">
    <property type="entry name" value="PAS-like_dom_sf"/>
</dbReference>
<dbReference type="CDD" id="cd06225">
    <property type="entry name" value="HAMP"/>
    <property type="match status" value="1"/>
</dbReference>
<sequence>MKLVMIMVLLILSLMMVVGAFLINSVTAFYLEDFYSQMSDVFSDPGLVSDLTTETPDEENGAERMADVLDAYVGVLGVDGRNRKLYILDSDGVCLVAPEGENQVLEYTKNLNFALNTGLETNEVGDESNLAADYMDLAVPIHRGDEGYVIYILDNKATANSLTEKMFLLIMEALVFGLVISVLLSFLLSKTMVTPIQRLTEGAMRVAEGDFSRKIQVASRDEIGVLTDTFNDMADQLQDTLRQVENERNKLDTLFLHMTDGVVACSRDGKVIHSNPAADQMLLRHIGPESDYGQLFGDIAPLDQVLEAPDHLEGELQVRDRFLQLLLAPFDRGREGGGALVVIHDVTAQRKNEEMRREFVANVSHELRTPLTNIRSYAETLAESAEDIPPAMEKKFLGVILNESDRMTHIVQDLLTLSRLDSGRDDLKLGRFSFEAALQDLYNAVYMEAQRHAHTLKLELESELPAIVADRERVLQVMMNIVSNSIKYTPDGGHITISAGRTEDRVWMVVDDDGIGIPPEDRSRIFERFYRVDKARSRQSGGTGLGLSIAKEIVNRHQGLLELQDKDGPGLALRLELKIEGPDHG</sequence>
<dbReference type="FunFam" id="1.10.287.130:FF:000001">
    <property type="entry name" value="Two-component sensor histidine kinase"/>
    <property type="match status" value="1"/>
</dbReference>
<dbReference type="Gene3D" id="3.30.450.20">
    <property type="entry name" value="PAS domain"/>
    <property type="match status" value="1"/>
</dbReference>
<dbReference type="GO" id="GO:0004721">
    <property type="term" value="F:phosphoprotein phosphatase activity"/>
    <property type="evidence" value="ECO:0007669"/>
    <property type="project" value="TreeGrafter"/>
</dbReference>
<dbReference type="SMART" id="SM00091">
    <property type="entry name" value="PAS"/>
    <property type="match status" value="1"/>
</dbReference>
<dbReference type="EC" id="2.7.13.3" evidence="3"/>
<dbReference type="PROSITE" id="PS50885">
    <property type="entry name" value="HAMP"/>
    <property type="match status" value="1"/>
</dbReference>
<evidence type="ECO:0000313" key="14">
    <source>
        <dbReference type="Proteomes" id="UP000628736"/>
    </source>
</evidence>
<keyword evidence="5" id="KW-0808">Transferase</keyword>
<evidence type="ECO:0000256" key="1">
    <source>
        <dbReference type="ARBA" id="ARBA00000085"/>
    </source>
</evidence>
<dbReference type="InterPro" id="IPR036097">
    <property type="entry name" value="HisK_dim/P_sf"/>
</dbReference>
<evidence type="ECO:0000256" key="6">
    <source>
        <dbReference type="ARBA" id="ARBA00022777"/>
    </source>
</evidence>
<evidence type="ECO:0000313" key="13">
    <source>
        <dbReference type="EMBL" id="MBC5722004.1"/>
    </source>
</evidence>
<evidence type="ECO:0000256" key="4">
    <source>
        <dbReference type="ARBA" id="ARBA00022553"/>
    </source>
</evidence>
<dbReference type="InterPro" id="IPR003660">
    <property type="entry name" value="HAMP_dom"/>
</dbReference>
<dbReference type="InterPro" id="IPR003661">
    <property type="entry name" value="HisK_dim/P_dom"/>
</dbReference>
<evidence type="ECO:0000256" key="5">
    <source>
        <dbReference type="ARBA" id="ARBA00022679"/>
    </source>
</evidence>
<evidence type="ECO:0000256" key="7">
    <source>
        <dbReference type="ARBA" id="ARBA00023012"/>
    </source>
</evidence>
<proteinExistence type="predicted"/>
<dbReference type="SUPFAM" id="SSF47384">
    <property type="entry name" value="Homodimeric domain of signal transducing histidine kinase"/>
    <property type="match status" value="1"/>
</dbReference>
<dbReference type="PANTHER" id="PTHR45453">
    <property type="entry name" value="PHOSPHATE REGULON SENSOR PROTEIN PHOR"/>
    <property type="match status" value="1"/>
</dbReference>
<evidence type="ECO:0000259" key="11">
    <source>
        <dbReference type="PROSITE" id="PS50109"/>
    </source>
</evidence>
<dbReference type="PROSITE" id="PS50109">
    <property type="entry name" value="HIS_KIN"/>
    <property type="match status" value="1"/>
</dbReference>
<dbReference type="Pfam" id="PF02518">
    <property type="entry name" value="HATPase_c"/>
    <property type="match status" value="1"/>
</dbReference>
<dbReference type="CDD" id="cd00082">
    <property type="entry name" value="HisKA"/>
    <property type="match status" value="1"/>
</dbReference>
<dbReference type="GO" id="GO:0000155">
    <property type="term" value="F:phosphorelay sensor kinase activity"/>
    <property type="evidence" value="ECO:0007669"/>
    <property type="project" value="InterPro"/>
</dbReference>
<dbReference type="Pfam" id="PF00512">
    <property type="entry name" value="HisKA"/>
    <property type="match status" value="1"/>
</dbReference>
<evidence type="ECO:0000256" key="8">
    <source>
        <dbReference type="ARBA" id="ARBA00023136"/>
    </source>
</evidence>
<dbReference type="InterPro" id="IPR036890">
    <property type="entry name" value="HATPase_C_sf"/>
</dbReference>
<feature type="domain" description="HAMP" evidence="12">
    <location>
        <begin position="190"/>
        <end position="242"/>
    </location>
</feature>
<dbReference type="InterPro" id="IPR004358">
    <property type="entry name" value="Sig_transdc_His_kin-like_C"/>
</dbReference>
<dbReference type="GO" id="GO:0005886">
    <property type="term" value="C:plasma membrane"/>
    <property type="evidence" value="ECO:0007669"/>
    <property type="project" value="TreeGrafter"/>
</dbReference>
<dbReference type="SMART" id="SM00388">
    <property type="entry name" value="HisKA"/>
    <property type="match status" value="1"/>
</dbReference>
<keyword evidence="7" id="KW-0902">Two-component regulatory system</keyword>
<evidence type="ECO:0000256" key="10">
    <source>
        <dbReference type="SAM" id="Phobius"/>
    </source>
</evidence>
<dbReference type="SUPFAM" id="SSF55874">
    <property type="entry name" value="ATPase domain of HSP90 chaperone/DNA topoisomerase II/histidine kinase"/>
    <property type="match status" value="1"/>
</dbReference>
<evidence type="ECO:0000259" key="12">
    <source>
        <dbReference type="PROSITE" id="PS50885"/>
    </source>
</evidence>
<feature type="transmembrane region" description="Helical" evidence="10">
    <location>
        <begin position="166"/>
        <end position="188"/>
    </location>
</feature>
<keyword evidence="6" id="KW-0418">Kinase</keyword>
<dbReference type="InterPro" id="IPR000014">
    <property type="entry name" value="PAS"/>
</dbReference>